<evidence type="ECO:0000313" key="3">
    <source>
        <dbReference type="EMBL" id="CAI3979616.1"/>
    </source>
</evidence>
<name>A0A9P1BWU6_9DINO</name>
<dbReference type="InterPro" id="IPR036869">
    <property type="entry name" value="J_dom_sf"/>
</dbReference>
<reference evidence="3" key="1">
    <citation type="submission" date="2022-10" db="EMBL/GenBank/DDBJ databases">
        <authorList>
            <person name="Chen Y."/>
            <person name="Dougan E. K."/>
            <person name="Chan C."/>
            <person name="Rhodes N."/>
            <person name="Thang M."/>
        </authorList>
    </citation>
    <scope>NUCLEOTIDE SEQUENCE</scope>
</reference>
<dbReference type="SUPFAM" id="SSF46565">
    <property type="entry name" value="Chaperone J-domain"/>
    <property type="match status" value="1"/>
</dbReference>
<dbReference type="EMBL" id="CAMXCT010000500">
    <property type="protein sequence ID" value="CAI3979616.1"/>
    <property type="molecule type" value="Genomic_DNA"/>
</dbReference>
<protein>
    <recommendedName>
        <fullName evidence="2">J domain-containing protein</fullName>
    </recommendedName>
</protein>
<accession>A0A9P1BWU6</accession>
<feature type="region of interest" description="Disordered" evidence="1">
    <location>
        <begin position="61"/>
        <end position="89"/>
    </location>
</feature>
<proteinExistence type="predicted"/>
<evidence type="ECO:0000313" key="5">
    <source>
        <dbReference type="Proteomes" id="UP001152797"/>
    </source>
</evidence>
<keyword evidence="5" id="KW-1185">Reference proteome</keyword>
<dbReference type="OrthoDB" id="445556at2759"/>
<gene>
    <name evidence="3" type="ORF">C1SCF055_LOCUS7553</name>
</gene>
<evidence type="ECO:0000256" key="1">
    <source>
        <dbReference type="SAM" id="MobiDB-lite"/>
    </source>
</evidence>
<dbReference type="SMART" id="SM00271">
    <property type="entry name" value="DnaJ"/>
    <property type="match status" value="1"/>
</dbReference>
<dbReference type="CDD" id="cd06257">
    <property type="entry name" value="DnaJ"/>
    <property type="match status" value="1"/>
</dbReference>
<dbReference type="AlphaFoldDB" id="A0A9P1BWU6"/>
<dbReference type="InterPro" id="IPR001623">
    <property type="entry name" value="DnaJ_domain"/>
</dbReference>
<feature type="region of interest" description="Disordered" evidence="1">
    <location>
        <begin position="174"/>
        <end position="193"/>
    </location>
</feature>
<feature type="non-terminal residue" evidence="3">
    <location>
        <position position="233"/>
    </location>
</feature>
<dbReference type="EMBL" id="CAMXCT020000500">
    <property type="protein sequence ID" value="CAL1132991.1"/>
    <property type="molecule type" value="Genomic_DNA"/>
</dbReference>
<dbReference type="Proteomes" id="UP001152797">
    <property type="component" value="Unassembled WGS sequence"/>
</dbReference>
<feature type="region of interest" description="Disordered" evidence="1">
    <location>
        <begin position="211"/>
        <end position="233"/>
    </location>
</feature>
<evidence type="ECO:0000259" key="2">
    <source>
        <dbReference type="PROSITE" id="PS50076"/>
    </source>
</evidence>
<organism evidence="3">
    <name type="scientific">Cladocopium goreaui</name>
    <dbReference type="NCBI Taxonomy" id="2562237"/>
    <lineage>
        <taxon>Eukaryota</taxon>
        <taxon>Sar</taxon>
        <taxon>Alveolata</taxon>
        <taxon>Dinophyceae</taxon>
        <taxon>Suessiales</taxon>
        <taxon>Symbiodiniaceae</taxon>
        <taxon>Cladocopium</taxon>
    </lineage>
</organism>
<sequence length="233" mass="25285">MKLSDAFAVLGLPPGEKDPATIRSAYRQQLLQAHPDKGGDVEVFRQVHLAGDLLLSTQPAAKVKPKAQRCPTPKPPPGPGPSRVRRSGKSKSFRLTSVFQESENLDALFSGRNPSKGSRGLTSEILGKVQQAKNLHGDARSEFLKALSSNTRSQVERLLENPANILGDRAGCQGAQGAETADQYEEPSEAHHVEREIAGLKARLAALSQQERRDEIGRLPPSQQQALKKHLLA</sequence>
<dbReference type="Pfam" id="PF00226">
    <property type="entry name" value="DnaJ"/>
    <property type="match status" value="1"/>
</dbReference>
<dbReference type="Gene3D" id="1.10.287.110">
    <property type="entry name" value="DnaJ domain"/>
    <property type="match status" value="1"/>
</dbReference>
<evidence type="ECO:0000313" key="4">
    <source>
        <dbReference type="EMBL" id="CAL1132991.1"/>
    </source>
</evidence>
<dbReference type="PROSITE" id="PS50076">
    <property type="entry name" value="DNAJ_2"/>
    <property type="match status" value="1"/>
</dbReference>
<feature type="domain" description="J" evidence="2">
    <location>
        <begin position="5"/>
        <end position="59"/>
    </location>
</feature>
<reference evidence="4" key="2">
    <citation type="submission" date="2024-04" db="EMBL/GenBank/DDBJ databases">
        <authorList>
            <person name="Chen Y."/>
            <person name="Shah S."/>
            <person name="Dougan E. K."/>
            <person name="Thang M."/>
            <person name="Chan C."/>
        </authorList>
    </citation>
    <scope>NUCLEOTIDE SEQUENCE [LARGE SCALE GENOMIC DNA]</scope>
</reference>
<dbReference type="EMBL" id="CAMXCT030000500">
    <property type="protein sequence ID" value="CAL4766928.1"/>
    <property type="molecule type" value="Genomic_DNA"/>
</dbReference>
<comment type="caution">
    <text evidence="3">The sequence shown here is derived from an EMBL/GenBank/DDBJ whole genome shotgun (WGS) entry which is preliminary data.</text>
</comment>